<sequence length="49" mass="5382">MPSLLSTPDTRVELNMDYNQLLSLGFSSGAQLTESTAKLFFCAPDIFPN</sequence>
<evidence type="ECO:0000313" key="1">
    <source>
        <dbReference type="EMBL" id="CCD53281.1"/>
    </source>
</evidence>
<protein>
    <submittedName>
        <fullName evidence="1">Uncharacterized protein</fullName>
    </submittedName>
</protein>
<organism evidence="1 2">
    <name type="scientific">Botryotinia fuckeliana (strain T4)</name>
    <name type="common">Noble rot fungus</name>
    <name type="synonym">Botrytis cinerea</name>
    <dbReference type="NCBI Taxonomy" id="999810"/>
    <lineage>
        <taxon>Eukaryota</taxon>
        <taxon>Fungi</taxon>
        <taxon>Dikarya</taxon>
        <taxon>Ascomycota</taxon>
        <taxon>Pezizomycotina</taxon>
        <taxon>Leotiomycetes</taxon>
        <taxon>Helotiales</taxon>
        <taxon>Sclerotiniaceae</taxon>
        <taxon>Botrytis</taxon>
    </lineage>
</organism>
<proteinExistence type="predicted"/>
<dbReference type="AlphaFoldDB" id="G2YNT3"/>
<gene>
    <name evidence="1" type="ORF">BofuT4_uP123000.1</name>
</gene>
<reference evidence="2" key="1">
    <citation type="journal article" date="2011" name="PLoS Genet.">
        <title>Genomic analysis of the necrotrophic fungal pathogens Sclerotinia sclerotiorum and Botrytis cinerea.</title>
        <authorList>
            <person name="Amselem J."/>
            <person name="Cuomo C.A."/>
            <person name="van Kan J.A."/>
            <person name="Viaud M."/>
            <person name="Benito E.P."/>
            <person name="Couloux A."/>
            <person name="Coutinho P.M."/>
            <person name="de Vries R.P."/>
            <person name="Dyer P.S."/>
            <person name="Fillinger S."/>
            <person name="Fournier E."/>
            <person name="Gout L."/>
            <person name="Hahn M."/>
            <person name="Kohn L."/>
            <person name="Lapalu N."/>
            <person name="Plummer K.M."/>
            <person name="Pradier J.M."/>
            <person name="Quevillon E."/>
            <person name="Sharon A."/>
            <person name="Simon A."/>
            <person name="ten Have A."/>
            <person name="Tudzynski B."/>
            <person name="Tudzynski P."/>
            <person name="Wincker P."/>
            <person name="Andrew M."/>
            <person name="Anthouard V."/>
            <person name="Beever R.E."/>
            <person name="Beffa R."/>
            <person name="Benoit I."/>
            <person name="Bouzid O."/>
            <person name="Brault B."/>
            <person name="Chen Z."/>
            <person name="Choquer M."/>
            <person name="Collemare J."/>
            <person name="Cotton P."/>
            <person name="Danchin E.G."/>
            <person name="Da Silva C."/>
            <person name="Gautier A."/>
            <person name="Giraud C."/>
            <person name="Giraud T."/>
            <person name="Gonzalez C."/>
            <person name="Grossetete S."/>
            <person name="Guldener U."/>
            <person name="Henrissat B."/>
            <person name="Howlett B.J."/>
            <person name="Kodira C."/>
            <person name="Kretschmer M."/>
            <person name="Lappartient A."/>
            <person name="Leroch M."/>
            <person name="Levis C."/>
            <person name="Mauceli E."/>
            <person name="Neuveglise C."/>
            <person name="Oeser B."/>
            <person name="Pearson M."/>
            <person name="Poulain J."/>
            <person name="Poussereau N."/>
            <person name="Quesneville H."/>
            <person name="Rascle C."/>
            <person name="Schumacher J."/>
            <person name="Segurens B."/>
            <person name="Sexton A."/>
            <person name="Silva E."/>
            <person name="Sirven C."/>
            <person name="Soanes D.M."/>
            <person name="Talbot N.J."/>
            <person name="Templeton M."/>
            <person name="Yandava C."/>
            <person name="Yarden O."/>
            <person name="Zeng Q."/>
            <person name="Rollins J.A."/>
            <person name="Lebrun M.H."/>
            <person name="Dickman M."/>
        </authorList>
    </citation>
    <scope>NUCLEOTIDE SEQUENCE [LARGE SCALE GENOMIC DNA]</scope>
    <source>
        <strain evidence="2">T4</strain>
    </source>
</reference>
<dbReference type="HOGENOM" id="CLU_3142914_0_0_1"/>
<dbReference type="EMBL" id="FQ790346">
    <property type="protein sequence ID" value="CCD53281.1"/>
    <property type="molecule type" value="Genomic_DNA"/>
</dbReference>
<accession>G2YNT3</accession>
<dbReference type="InParanoid" id="G2YNT3"/>
<dbReference type="Proteomes" id="UP000008177">
    <property type="component" value="Unplaced contigs"/>
</dbReference>
<name>G2YNT3_BOTF4</name>
<evidence type="ECO:0000313" key="2">
    <source>
        <dbReference type="Proteomes" id="UP000008177"/>
    </source>
</evidence>